<gene>
    <name evidence="2" type="ORF">EZJ58_4101</name>
</gene>
<evidence type="ECO:0000256" key="1">
    <source>
        <dbReference type="SAM" id="SignalP"/>
    </source>
</evidence>
<dbReference type="Gene3D" id="2.40.160.10">
    <property type="entry name" value="Porin"/>
    <property type="match status" value="1"/>
</dbReference>
<dbReference type="EMBL" id="SJOI01000001">
    <property type="protein sequence ID" value="TCL05879.1"/>
    <property type="molecule type" value="Genomic_DNA"/>
</dbReference>
<keyword evidence="3" id="KW-1185">Reference proteome</keyword>
<evidence type="ECO:0000313" key="3">
    <source>
        <dbReference type="Proteomes" id="UP000294555"/>
    </source>
</evidence>
<name>A0A4R1NG03_9GAMM</name>
<dbReference type="AlphaFoldDB" id="A0A4R1NG03"/>
<comment type="caution">
    <text evidence="2">The sequence shown here is derived from an EMBL/GenBank/DDBJ whole genome shotgun (WGS) entry which is preliminary data.</text>
</comment>
<dbReference type="OrthoDB" id="5372286at2"/>
<proteinExistence type="predicted"/>
<reference evidence="2 3" key="1">
    <citation type="submission" date="2019-02" db="EMBL/GenBank/DDBJ databases">
        <title>Investigation of anaerobic lignin degradation for improved lignocellulosic biofuels.</title>
        <authorList>
            <person name="Deangelis K."/>
        </authorList>
    </citation>
    <scope>NUCLEOTIDE SEQUENCE [LARGE SCALE GENOMIC DNA]</scope>
    <source>
        <strain evidence="2 3">159R</strain>
    </source>
</reference>
<dbReference type="Pfam" id="PF16930">
    <property type="entry name" value="Porin_5"/>
    <property type="match status" value="1"/>
</dbReference>
<feature type="chain" id="PRO_5020850824" evidence="1">
    <location>
        <begin position="26"/>
        <end position="585"/>
    </location>
</feature>
<dbReference type="SUPFAM" id="SSF56935">
    <property type="entry name" value="Porins"/>
    <property type="match status" value="1"/>
</dbReference>
<dbReference type="Proteomes" id="UP000294555">
    <property type="component" value="Unassembled WGS sequence"/>
</dbReference>
<dbReference type="InterPro" id="IPR023614">
    <property type="entry name" value="Porin_dom_sf"/>
</dbReference>
<feature type="signal peptide" evidence="1">
    <location>
        <begin position="1"/>
        <end position="25"/>
    </location>
</feature>
<evidence type="ECO:0000313" key="2">
    <source>
        <dbReference type="EMBL" id="TCL05879.1"/>
    </source>
</evidence>
<organism evidence="2 3">
    <name type="scientific">Sodalis ligni</name>
    <dbReference type="NCBI Taxonomy" id="2697027"/>
    <lineage>
        <taxon>Bacteria</taxon>
        <taxon>Pseudomonadati</taxon>
        <taxon>Pseudomonadota</taxon>
        <taxon>Gammaproteobacteria</taxon>
        <taxon>Enterobacterales</taxon>
        <taxon>Bruguierivoracaceae</taxon>
        <taxon>Sodalis</taxon>
    </lineage>
</organism>
<sequence length="585" mass="64551">MNFQPNRLAAMVAVTLALSVGQAMAAPAPAPSDNATVNLIRLLVKQGVLTQAQSDTLVRQAEAEAQQVRQAQAQRTAAAPAAAGGAVAGAAAGAAAGPDVQPGDVRVPYVPEIVRDQIRDEVKGEVMAQAKQENWASPNTFPDWVSRLKFSGDVRARDESHFFSDGNSNQVVDYNGLNRNGPYDVNSNTSHSLPPILNTRENRENRFRIRARLGVLATLPDDWSAGIRVATGSDDGPVSTSQTLGDDFEKKSIWLDQAWVRWKSPYHTDFTFGRAENPFMHTDLLFSDDLQMDGISAKVPNLKLTENTSLFGTLGAFPLEYGSDSWPSNSQDKGKSEDKWLFGGQLGSEWKLNDTNTLKGAVAYYRFDNIAGRRSSSCNLYQGEPACDTDWSQPEFMQKGNTVFLLRNIALDPNDPQDTPLPQYVGLASEFDLLDLNLQWDTETFNSMKLRLQGNYVRNLAYDEDKMNRRSDGQIVNNLDDDGHIQSGPNAWMVQTTYGRSLEMQDAGDWNVFAGYKYIQPDAMPDGFNDSTFHLGGTNAKGYYIGANYAINKLISVEGRWLSADEVYGDPLSINVFQLDLNAHF</sequence>
<keyword evidence="1" id="KW-0732">Signal</keyword>
<dbReference type="RefSeq" id="WP_132924820.1">
    <property type="nucleotide sequence ID" value="NZ_SJOI01000001.1"/>
</dbReference>
<dbReference type="InterPro" id="IPR032638">
    <property type="entry name" value="Porin_5"/>
</dbReference>
<accession>A0A4R1NG03</accession>
<protein>
    <submittedName>
        <fullName evidence="2">Putative porin</fullName>
    </submittedName>
</protein>